<keyword evidence="6" id="KW-1185">Reference proteome</keyword>
<dbReference type="InterPro" id="IPR013216">
    <property type="entry name" value="Methyltransf_11"/>
</dbReference>
<evidence type="ECO:0000259" key="4">
    <source>
        <dbReference type="Pfam" id="PF08241"/>
    </source>
</evidence>
<keyword evidence="2 5" id="KW-0808">Transferase</keyword>
<dbReference type="OrthoDB" id="21342at2"/>
<evidence type="ECO:0000313" key="5">
    <source>
        <dbReference type="EMBL" id="SMD25958.1"/>
    </source>
</evidence>
<dbReference type="Proteomes" id="UP000192674">
    <property type="component" value="Unassembled WGS sequence"/>
</dbReference>
<dbReference type="Pfam" id="PF08241">
    <property type="entry name" value="Methyltransf_11"/>
    <property type="match status" value="1"/>
</dbReference>
<sequence length="239" mass="26271">MTLSSCAHDPDPAAVVAVARTWNARAARYDQYYRSYAEAGRDAWRRLYRDAINALLGPEPRRVLDVGTGTGFAAVLLAELGHDVTGMDASKQMLERAHEEATRRSVTVEWCHGDGHDVPIASYDLVTCRYVLWTLPAPGAALSSWARALRPGGAVLVADGRWHTARQLLRSPRLIPGAVRDYLAMGRTLPYWKGITATQMTTLLSTAGFGTPRPFGHLLPGQVRRDSRDFFVVGAQREG</sequence>
<dbReference type="RefSeq" id="WP_160097210.1">
    <property type="nucleotide sequence ID" value="NZ_FWXV01000012.1"/>
</dbReference>
<dbReference type="InterPro" id="IPR029063">
    <property type="entry name" value="SAM-dependent_MTases_sf"/>
</dbReference>
<dbReference type="SUPFAM" id="SSF53335">
    <property type="entry name" value="S-adenosyl-L-methionine-dependent methyltransferases"/>
    <property type="match status" value="1"/>
</dbReference>
<protein>
    <submittedName>
        <fullName evidence="5">Methyltransferase domain-containing protein</fullName>
    </submittedName>
</protein>
<name>A0A1W2FWI3_KIBAR</name>
<dbReference type="GO" id="GO:0008757">
    <property type="term" value="F:S-adenosylmethionine-dependent methyltransferase activity"/>
    <property type="evidence" value="ECO:0007669"/>
    <property type="project" value="InterPro"/>
</dbReference>
<feature type="domain" description="Methyltransferase type 11" evidence="4">
    <location>
        <begin position="64"/>
        <end position="156"/>
    </location>
</feature>
<evidence type="ECO:0000256" key="1">
    <source>
        <dbReference type="ARBA" id="ARBA00022603"/>
    </source>
</evidence>
<reference evidence="5 6" key="1">
    <citation type="submission" date="2017-04" db="EMBL/GenBank/DDBJ databases">
        <authorList>
            <person name="Afonso C.L."/>
            <person name="Miller P.J."/>
            <person name="Scott M.A."/>
            <person name="Spackman E."/>
            <person name="Goraichik I."/>
            <person name="Dimitrov K.M."/>
            <person name="Suarez D.L."/>
            <person name="Swayne D.E."/>
        </authorList>
    </citation>
    <scope>NUCLEOTIDE SEQUENCE [LARGE SCALE GENOMIC DNA]</scope>
    <source>
        <strain evidence="5 6">DSM 43828</strain>
    </source>
</reference>
<accession>A0A1W2FWI3</accession>
<evidence type="ECO:0000256" key="3">
    <source>
        <dbReference type="ARBA" id="ARBA00022691"/>
    </source>
</evidence>
<organism evidence="5 6">
    <name type="scientific">Kibdelosporangium aridum</name>
    <dbReference type="NCBI Taxonomy" id="2030"/>
    <lineage>
        <taxon>Bacteria</taxon>
        <taxon>Bacillati</taxon>
        <taxon>Actinomycetota</taxon>
        <taxon>Actinomycetes</taxon>
        <taxon>Pseudonocardiales</taxon>
        <taxon>Pseudonocardiaceae</taxon>
        <taxon>Kibdelosporangium</taxon>
    </lineage>
</organism>
<keyword evidence="1 5" id="KW-0489">Methyltransferase</keyword>
<evidence type="ECO:0000256" key="2">
    <source>
        <dbReference type="ARBA" id="ARBA00022679"/>
    </source>
</evidence>
<keyword evidence="3" id="KW-0949">S-adenosyl-L-methionine</keyword>
<proteinExistence type="predicted"/>
<dbReference type="EMBL" id="FWXV01000012">
    <property type="protein sequence ID" value="SMD25958.1"/>
    <property type="molecule type" value="Genomic_DNA"/>
</dbReference>
<dbReference type="PANTHER" id="PTHR43464">
    <property type="entry name" value="METHYLTRANSFERASE"/>
    <property type="match status" value="1"/>
</dbReference>
<dbReference type="PANTHER" id="PTHR43464:SF19">
    <property type="entry name" value="UBIQUINONE BIOSYNTHESIS O-METHYLTRANSFERASE, MITOCHONDRIAL"/>
    <property type="match status" value="1"/>
</dbReference>
<dbReference type="CDD" id="cd02440">
    <property type="entry name" value="AdoMet_MTases"/>
    <property type="match status" value="1"/>
</dbReference>
<dbReference type="Gene3D" id="3.40.50.150">
    <property type="entry name" value="Vaccinia Virus protein VP39"/>
    <property type="match status" value="1"/>
</dbReference>
<dbReference type="GO" id="GO:0032259">
    <property type="term" value="P:methylation"/>
    <property type="evidence" value="ECO:0007669"/>
    <property type="project" value="UniProtKB-KW"/>
</dbReference>
<dbReference type="AlphaFoldDB" id="A0A1W2FWI3"/>
<evidence type="ECO:0000313" key="6">
    <source>
        <dbReference type="Proteomes" id="UP000192674"/>
    </source>
</evidence>
<gene>
    <name evidence="5" type="ORF">SAMN05661093_09536</name>
</gene>